<evidence type="ECO:0000256" key="1">
    <source>
        <dbReference type="SAM" id="MobiDB-lite"/>
    </source>
</evidence>
<keyword evidence="3" id="KW-1185">Reference proteome</keyword>
<proteinExistence type="predicted"/>
<evidence type="ECO:0000313" key="2">
    <source>
        <dbReference type="EMBL" id="KAG5456767.1"/>
    </source>
</evidence>
<protein>
    <submittedName>
        <fullName evidence="2">Uncharacterized protein</fullName>
    </submittedName>
</protein>
<sequence>MPRWRAEIFRDIRSAPTVWQQVCWQCLEVINKLSSELEVISTAARGLLSCEKKIFWLPRSGAGPTHWRRLLVFFCLAGGTASRKKERIVKNLALADPPAHRVGGWQQPAKPPSTFEQRTPSPRKPIKPVESGTIWSPKEPTSPVAQAITSIAAPKPGIPPPIKQIEQLVRRRVTPLATATAADKTGVWARVTRRIRSLPVAHSMLGVDPVLQNRAVYREVQLIVWSTRSKFPGFLFIFFIRLSGSDAGGVPHTNLGCFFPSSIRLSSRRFPATSASEPRCREPRRRPIRDCSAGCAGYP</sequence>
<name>A0A8H7ZPL4_9FUNG</name>
<comment type="caution">
    <text evidence="2">The sequence shown here is derived from an EMBL/GenBank/DDBJ whole genome shotgun (WGS) entry which is preliminary data.</text>
</comment>
<feature type="region of interest" description="Disordered" evidence="1">
    <location>
        <begin position="100"/>
        <end position="140"/>
    </location>
</feature>
<dbReference type="AlphaFoldDB" id="A0A8H7ZPL4"/>
<organism evidence="2 3">
    <name type="scientific">Olpidium bornovanus</name>
    <dbReference type="NCBI Taxonomy" id="278681"/>
    <lineage>
        <taxon>Eukaryota</taxon>
        <taxon>Fungi</taxon>
        <taxon>Fungi incertae sedis</taxon>
        <taxon>Olpidiomycota</taxon>
        <taxon>Olpidiomycotina</taxon>
        <taxon>Olpidiomycetes</taxon>
        <taxon>Olpidiales</taxon>
        <taxon>Olpidiaceae</taxon>
        <taxon>Olpidium</taxon>
    </lineage>
</organism>
<evidence type="ECO:0000313" key="3">
    <source>
        <dbReference type="Proteomes" id="UP000673691"/>
    </source>
</evidence>
<dbReference type="EMBL" id="JAEFCI010011190">
    <property type="protein sequence ID" value="KAG5456767.1"/>
    <property type="molecule type" value="Genomic_DNA"/>
</dbReference>
<dbReference type="Proteomes" id="UP000673691">
    <property type="component" value="Unassembled WGS sequence"/>
</dbReference>
<accession>A0A8H7ZPL4</accession>
<reference evidence="2 3" key="1">
    <citation type="journal article" name="Sci. Rep.">
        <title>Genome-scale phylogenetic analyses confirm Olpidium as the closest living zoosporic fungus to the non-flagellated, terrestrial fungi.</title>
        <authorList>
            <person name="Chang Y."/>
            <person name="Rochon D."/>
            <person name="Sekimoto S."/>
            <person name="Wang Y."/>
            <person name="Chovatia M."/>
            <person name="Sandor L."/>
            <person name="Salamov A."/>
            <person name="Grigoriev I.V."/>
            <person name="Stajich J.E."/>
            <person name="Spatafora J.W."/>
        </authorList>
    </citation>
    <scope>NUCLEOTIDE SEQUENCE [LARGE SCALE GENOMIC DNA]</scope>
    <source>
        <strain evidence="2">S191</strain>
    </source>
</reference>
<gene>
    <name evidence="2" type="ORF">BJ554DRAFT_3392</name>
</gene>